<feature type="compositionally biased region" description="Basic residues" evidence="1">
    <location>
        <begin position="13"/>
        <end position="22"/>
    </location>
</feature>
<sequence length="182" mass="19976">MSMKGPATSGKPHNYKAHFTRTRSKYENVMERQRELQKHATDVMSKQQNLQDEVDFLLDVILDVQAKAERGELVVLPASVRPKATEPEEALDDTSRSPRSGPVLAAATEYSDEEDVPDLTVDIAIEEDVRSSDEALEETSSAPSTAGVAKRPRNPTPQGEEINVTEPAADARPGSPKRPRLS</sequence>
<accession>A0AAF0EFN8</accession>
<evidence type="ECO:0000313" key="2">
    <source>
        <dbReference type="EMBL" id="WFD23711.1"/>
    </source>
</evidence>
<dbReference type="AlphaFoldDB" id="A0AAF0EFN8"/>
<feature type="region of interest" description="Disordered" evidence="1">
    <location>
        <begin position="78"/>
        <end position="182"/>
    </location>
</feature>
<protein>
    <submittedName>
        <fullName evidence="2">Uncharacterized protein</fullName>
    </submittedName>
</protein>
<keyword evidence="3" id="KW-1185">Reference proteome</keyword>
<gene>
    <name evidence="2" type="ORF">MEQU1_002405</name>
</gene>
<dbReference type="Proteomes" id="UP001214415">
    <property type="component" value="Chromosome 4"/>
</dbReference>
<evidence type="ECO:0000256" key="1">
    <source>
        <dbReference type="SAM" id="MobiDB-lite"/>
    </source>
</evidence>
<feature type="region of interest" description="Disordered" evidence="1">
    <location>
        <begin position="1"/>
        <end position="22"/>
    </location>
</feature>
<proteinExistence type="predicted"/>
<dbReference type="EMBL" id="CP119903">
    <property type="protein sequence ID" value="WFD23711.1"/>
    <property type="molecule type" value="Genomic_DNA"/>
</dbReference>
<evidence type="ECO:0000313" key="3">
    <source>
        <dbReference type="Proteomes" id="UP001214415"/>
    </source>
</evidence>
<reference evidence="2" key="1">
    <citation type="submission" date="2023-03" db="EMBL/GenBank/DDBJ databases">
        <title>Mating type loci evolution in Malassezia.</title>
        <authorList>
            <person name="Coelho M.A."/>
        </authorList>
    </citation>
    <scope>NUCLEOTIDE SEQUENCE</scope>
    <source>
        <strain evidence="2">CBS 12830</strain>
    </source>
</reference>
<organism evidence="2 3">
    <name type="scientific">Malassezia equina</name>
    <dbReference type="NCBI Taxonomy" id="1381935"/>
    <lineage>
        <taxon>Eukaryota</taxon>
        <taxon>Fungi</taxon>
        <taxon>Dikarya</taxon>
        <taxon>Basidiomycota</taxon>
        <taxon>Ustilaginomycotina</taxon>
        <taxon>Malasseziomycetes</taxon>
        <taxon>Malasseziales</taxon>
        <taxon>Malasseziaceae</taxon>
        <taxon>Malassezia</taxon>
    </lineage>
</organism>
<name>A0AAF0EFN8_9BASI</name>